<dbReference type="Pfam" id="PF01520">
    <property type="entry name" value="Amidase_3"/>
    <property type="match status" value="1"/>
</dbReference>
<evidence type="ECO:0000256" key="2">
    <source>
        <dbReference type="ARBA" id="ARBA00011901"/>
    </source>
</evidence>
<dbReference type="InterPro" id="IPR050695">
    <property type="entry name" value="N-acetylmuramoyl_amidase_3"/>
</dbReference>
<proteinExistence type="predicted"/>
<dbReference type="Gene3D" id="3.40.630.40">
    <property type="entry name" value="Zn-dependent exopeptidases"/>
    <property type="match status" value="1"/>
</dbReference>
<evidence type="ECO:0000256" key="1">
    <source>
        <dbReference type="ARBA" id="ARBA00001561"/>
    </source>
</evidence>
<keyword evidence="7" id="KW-1185">Reference proteome</keyword>
<keyword evidence="3 6" id="KW-0378">Hydrolase</keyword>
<accession>A0A199XNN0</accession>
<comment type="catalytic activity">
    <reaction evidence="1">
        <text>Hydrolyzes the link between N-acetylmuramoyl residues and L-amino acid residues in certain cell-wall glycopeptides.</text>
        <dbReference type="EC" id="3.5.1.28"/>
    </reaction>
</comment>
<feature type="domain" description="MurNAc-LAA" evidence="5">
    <location>
        <begin position="90"/>
        <end position="205"/>
    </location>
</feature>
<evidence type="ECO:0000313" key="6">
    <source>
        <dbReference type="EMBL" id="OAZ02861.1"/>
    </source>
</evidence>
<sequence length="208" mass="22490">MKLYSKIGIGILACASLAFISPALKSSKTIHVVIDAGHGGHDFGAKNNAVLEKEIVAQIASKIKALNTNQAIVLHFTRTADEFVELPSRAALINSIQPDLFLSLHVNANANIQKSGLEFFINEQNPATVEQSKEIATQLNARLTQQTALKGNAMIKNAPFMVLKKATVPGVLIELGYLTNENDKNTLTNETEQTKIANTILDVVSTLK</sequence>
<evidence type="ECO:0000256" key="3">
    <source>
        <dbReference type="ARBA" id="ARBA00022801"/>
    </source>
</evidence>
<dbReference type="RefSeq" id="WP_064716575.1">
    <property type="nucleotide sequence ID" value="NZ_JMTM01000074.1"/>
</dbReference>
<dbReference type="GO" id="GO:0009253">
    <property type="term" value="P:peptidoglycan catabolic process"/>
    <property type="evidence" value="ECO:0007669"/>
    <property type="project" value="InterPro"/>
</dbReference>
<dbReference type="OrthoDB" id="9806267at2"/>
<dbReference type="EC" id="3.5.1.28" evidence="2"/>
<comment type="caution">
    <text evidence="6">The sequence shown here is derived from an EMBL/GenBank/DDBJ whole genome shotgun (WGS) entry which is preliminary data.</text>
</comment>
<dbReference type="InterPro" id="IPR002508">
    <property type="entry name" value="MurNAc-LAA_cat"/>
</dbReference>
<name>A0A199XNN0_9FLAO</name>
<dbReference type="PANTHER" id="PTHR30404:SF0">
    <property type="entry name" value="N-ACETYLMURAMOYL-L-ALANINE AMIDASE AMIC"/>
    <property type="match status" value="1"/>
</dbReference>
<evidence type="ECO:0000259" key="5">
    <source>
        <dbReference type="SMART" id="SM00646"/>
    </source>
</evidence>
<dbReference type="AlphaFoldDB" id="A0A199XNN0"/>
<evidence type="ECO:0000256" key="4">
    <source>
        <dbReference type="SAM" id="SignalP"/>
    </source>
</evidence>
<dbReference type="GO" id="GO:0030288">
    <property type="term" value="C:outer membrane-bounded periplasmic space"/>
    <property type="evidence" value="ECO:0007669"/>
    <property type="project" value="TreeGrafter"/>
</dbReference>
<dbReference type="PANTHER" id="PTHR30404">
    <property type="entry name" value="N-ACETYLMURAMOYL-L-ALANINE AMIDASE"/>
    <property type="match status" value="1"/>
</dbReference>
<feature type="signal peptide" evidence="4">
    <location>
        <begin position="1"/>
        <end position="25"/>
    </location>
</feature>
<reference evidence="6 7" key="1">
    <citation type="submission" date="2016-06" db="EMBL/GenBank/DDBJ databases">
        <title>Draft genome sequence of Flavobacterium succinicans strain DD5b.</title>
        <authorList>
            <person name="Poehlein A."/>
            <person name="Daniel R."/>
            <person name="Simeonova D.D."/>
        </authorList>
    </citation>
    <scope>NUCLEOTIDE SEQUENCE [LARGE SCALE GENOMIC DNA]</scope>
    <source>
        <strain evidence="6 7">DD5b</strain>
    </source>
</reference>
<dbReference type="SUPFAM" id="SSF53187">
    <property type="entry name" value="Zn-dependent exopeptidases"/>
    <property type="match status" value="1"/>
</dbReference>
<gene>
    <name evidence="6" type="primary">lytC</name>
    <name evidence="6" type="ORF">FLB_28390</name>
</gene>
<dbReference type="SMART" id="SM00646">
    <property type="entry name" value="Ami_3"/>
    <property type="match status" value="1"/>
</dbReference>
<dbReference type="PATRIC" id="fig|29536.5.peg.2942"/>
<evidence type="ECO:0000313" key="7">
    <source>
        <dbReference type="Proteomes" id="UP000093807"/>
    </source>
</evidence>
<protein>
    <recommendedName>
        <fullName evidence="2">N-acetylmuramoyl-L-alanine amidase</fullName>
        <ecNumber evidence="2">3.5.1.28</ecNumber>
    </recommendedName>
</protein>
<feature type="chain" id="PRO_5008286718" description="N-acetylmuramoyl-L-alanine amidase" evidence="4">
    <location>
        <begin position="26"/>
        <end position="208"/>
    </location>
</feature>
<keyword evidence="4" id="KW-0732">Signal</keyword>
<dbReference type="Proteomes" id="UP000093807">
    <property type="component" value="Unassembled WGS sequence"/>
</dbReference>
<dbReference type="CDD" id="cd02696">
    <property type="entry name" value="MurNAc-LAA"/>
    <property type="match status" value="1"/>
</dbReference>
<organism evidence="6 7">
    <name type="scientific">Flavobacterium succinicans</name>
    <dbReference type="NCBI Taxonomy" id="29536"/>
    <lineage>
        <taxon>Bacteria</taxon>
        <taxon>Pseudomonadati</taxon>
        <taxon>Bacteroidota</taxon>
        <taxon>Flavobacteriia</taxon>
        <taxon>Flavobacteriales</taxon>
        <taxon>Flavobacteriaceae</taxon>
        <taxon>Flavobacterium</taxon>
    </lineage>
</organism>
<dbReference type="EMBL" id="JMTM01000074">
    <property type="protein sequence ID" value="OAZ02861.1"/>
    <property type="molecule type" value="Genomic_DNA"/>
</dbReference>
<dbReference type="GO" id="GO:0008745">
    <property type="term" value="F:N-acetylmuramoyl-L-alanine amidase activity"/>
    <property type="evidence" value="ECO:0007669"/>
    <property type="project" value="UniProtKB-EC"/>
</dbReference>